<feature type="binding site" evidence="10">
    <location>
        <position position="206"/>
    </location>
    <ligand>
        <name>ATP</name>
        <dbReference type="ChEBI" id="CHEBI:30616"/>
    </ligand>
</feature>
<dbReference type="FunFam" id="3.40.50.20:FF:000010">
    <property type="entry name" value="Propionyl-CoA carboxylase subunit alpha"/>
    <property type="match status" value="1"/>
</dbReference>
<keyword evidence="18" id="KW-1185">Reference proteome</keyword>
<dbReference type="Pfam" id="PF00289">
    <property type="entry name" value="Biotin_carb_N"/>
    <property type="match status" value="1"/>
</dbReference>
<keyword evidence="3 8" id="KW-0436">Ligase</keyword>
<dbReference type="InterPro" id="IPR011053">
    <property type="entry name" value="Single_hybrid_motif"/>
</dbReference>
<dbReference type="Pfam" id="PF00364">
    <property type="entry name" value="Biotin_lipoyl"/>
    <property type="match status" value="1"/>
</dbReference>
<dbReference type="InterPro" id="IPR011764">
    <property type="entry name" value="Biotin_carboxylation_dom"/>
</dbReference>
<feature type="active site" evidence="9">
    <location>
        <position position="297"/>
    </location>
</feature>
<dbReference type="Gene3D" id="3.10.600.10">
    <property type="entry name" value="pyruvate carboxylase f1077a mutant domain"/>
    <property type="match status" value="1"/>
</dbReference>
<dbReference type="GO" id="GO:0006094">
    <property type="term" value="P:gluconeogenesis"/>
    <property type="evidence" value="ECO:0007669"/>
    <property type="project" value="InterPro"/>
</dbReference>
<dbReference type="InterPro" id="IPR011761">
    <property type="entry name" value="ATP-grasp"/>
</dbReference>
<feature type="binding site" evidence="11">
    <location>
        <position position="744"/>
    </location>
    <ligand>
        <name>Mn(2+)</name>
        <dbReference type="ChEBI" id="CHEBI:29035"/>
    </ligand>
</feature>
<dbReference type="FunFam" id="3.30.1490.20:FF:000018">
    <property type="entry name" value="Biotin carboxylase"/>
    <property type="match status" value="1"/>
</dbReference>
<dbReference type="Gene3D" id="3.20.20.70">
    <property type="entry name" value="Aldolase class I"/>
    <property type="match status" value="1"/>
</dbReference>
<gene>
    <name evidence="17" type="primary">pyc</name>
    <name evidence="17" type="ORF">NK662_17310</name>
</gene>
<dbReference type="NCBIfam" id="TIGR01235">
    <property type="entry name" value="pyruv_carbox"/>
    <property type="match status" value="1"/>
</dbReference>
<evidence type="ECO:0000256" key="2">
    <source>
        <dbReference type="ARBA" id="ARBA00013057"/>
    </source>
</evidence>
<evidence type="ECO:0000256" key="8">
    <source>
        <dbReference type="PIRNR" id="PIRNR001594"/>
    </source>
</evidence>
<dbReference type="SUPFAM" id="SSF51569">
    <property type="entry name" value="Aldolase"/>
    <property type="match status" value="1"/>
</dbReference>
<comment type="function">
    <text evidence="8">Catalyzes a 2-step reaction, involving the ATP-dependent carboxylation of the covalently attached biotin in the first step and the transfer of the carboxyl group to pyruvate in the second.</text>
</comment>
<evidence type="ECO:0000256" key="7">
    <source>
        <dbReference type="ARBA" id="ARBA00023267"/>
    </source>
</evidence>
<dbReference type="SUPFAM" id="SSF51230">
    <property type="entry name" value="Single hybrid motif"/>
    <property type="match status" value="1"/>
</dbReference>
<evidence type="ECO:0000256" key="6">
    <source>
        <dbReference type="ARBA" id="ARBA00022840"/>
    </source>
</evidence>
<reference evidence="17" key="1">
    <citation type="submission" date="2022-07" db="EMBL/GenBank/DDBJ databases">
        <authorList>
            <person name="Li W.-J."/>
            <person name="Deng Q.-Q."/>
        </authorList>
    </citation>
    <scope>NUCLEOTIDE SEQUENCE</scope>
    <source>
        <strain evidence="17">SYSU M60031</strain>
    </source>
</reference>
<accession>A0AA41XCC1</accession>
<feature type="domain" description="Lipoyl-binding" evidence="13">
    <location>
        <begin position="1072"/>
        <end position="1147"/>
    </location>
</feature>
<dbReference type="PROSITE" id="PS00867">
    <property type="entry name" value="CPSASE_2"/>
    <property type="match status" value="1"/>
</dbReference>
<keyword evidence="4 11" id="KW-0479">Metal-binding</keyword>
<feature type="domain" description="ATP-grasp" evidence="14">
    <location>
        <begin position="126"/>
        <end position="322"/>
    </location>
</feature>
<dbReference type="Pfam" id="PF02785">
    <property type="entry name" value="Biotin_carb_C"/>
    <property type="match status" value="1"/>
</dbReference>
<dbReference type="InterPro" id="IPR003379">
    <property type="entry name" value="Carboxylase_cons_dom"/>
</dbReference>
<evidence type="ECO:0000256" key="11">
    <source>
        <dbReference type="PIRSR" id="PIRSR001594-3"/>
    </source>
</evidence>
<comment type="caution">
    <text evidence="17">The sequence shown here is derived from an EMBL/GenBank/DDBJ whole genome shotgun (WGS) entry which is preliminary data.</text>
</comment>
<dbReference type="PROSITE" id="PS00866">
    <property type="entry name" value="CPSASE_1"/>
    <property type="match status" value="1"/>
</dbReference>
<dbReference type="PANTHER" id="PTHR43778">
    <property type="entry name" value="PYRUVATE CARBOXYLASE"/>
    <property type="match status" value="1"/>
</dbReference>
<feature type="binding site" evidence="10">
    <location>
        <position position="616"/>
    </location>
    <ligand>
        <name>substrate</name>
    </ligand>
</feature>
<dbReference type="GO" id="GO:0046872">
    <property type="term" value="F:metal ion binding"/>
    <property type="evidence" value="ECO:0007669"/>
    <property type="project" value="UniProtKB-KW"/>
</dbReference>
<dbReference type="PROSITE" id="PS50991">
    <property type="entry name" value="PYR_CT"/>
    <property type="match status" value="1"/>
</dbReference>
<dbReference type="GO" id="GO:0005524">
    <property type="term" value="F:ATP binding"/>
    <property type="evidence" value="ECO:0007669"/>
    <property type="project" value="UniProtKB-UniRule"/>
</dbReference>
<dbReference type="InterPro" id="IPR055268">
    <property type="entry name" value="PCB-like"/>
</dbReference>
<dbReference type="NCBIfam" id="NF009554">
    <property type="entry name" value="PRK12999.1"/>
    <property type="match status" value="1"/>
</dbReference>
<feature type="domain" description="Biotin carboxylation" evidence="15">
    <location>
        <begin position="6"/>
        <end position="458"/>
    </location>
</feature>
<evidence type="ECO:0000256" key="4">
    <source>
        <dbReference type="ARBA" id="ARBA00022723"/>
    </source>
</evidence>
<proteinExistence type="predicted"/>
<dbReference type="InterPro" id="IPR005481">
    <property type="entry name" value="BC-like_N"/>
</dbReference>
<keyword evidence="6 8" id="KW-0067">ATP-binding</keyword>
<protein>
    <recommendedName>
        <fullName evidence="2 8">Pyruvate carboxylase</fullName>
        <ecNumber evidence="2 8">6.4.1.1</ecNumber>
    </recommendedName>
</protein>
<evidence type="ECO:0000256" key="1">
    <source>
        <dbReference type="ARBA" id="ARBA00001953"/>
    </source>
</evidence>
<dbReference type="InterPro" id="IPR013785">
    <property type="entry name" value="Aldolase_TIM"/>
</dbReference>
<dbReference type="InterPro" id="IPR011054">
    <property type="entry name" value="Rudment_hybrid_motif"/>
</dbReference>
<dbReference type="Gene3D" id="3.30.470.20">
    <property type="entry name" value="ATP-grasp fold, B domain"/>
    <property type="match status" value="1"/>
</dbReference>
<dbReference type="Pfam" id="PF02786">
    <property type="entry name" value="CPSase_L_D2"/>
    <property type="match status" value="1"/>
</dbReference>
<evidence type="ECO:0000313" key="18">
    <source>
        <dbReference type="Proteomes" id="UP001156102"/>
    </source>
</evidence>
<dbReference type="GO" id="GO:0004736">
    <property type="term" value="F:pyruvate carboxylase activity"/>
    <property type="evidence" value="ECO:0007669"/>
    <property type="project" value="UniProtKB-EC"/>
</dbReference>
<keyword evidence="5 8" id="KW-0547">Nucleotide-binding</keyword>
<dbReference type="PROSITE" id="PS50979">
    <property type="entry name" value="BC"/>
    <property type="match status" value="1"/>
</dbReference>
<keyword evidence="7 8" id="KW-0092">Biotin</keyword>
<evidence type="ECO:0000313" key="17">
    <source>
        <dbReference type="EMBL" id="MCP8970283.1"/>
    </source>
</evidence>
<evidence type="ECO:0000256" key="9">
    <source>
        <dbReference type="PIRSR" id="PIRSR001594-1"/>
    </source>
</evidence>
<evidence type="ECO:0000256" key="5">
    <source>
        <dbReference type="ARBA" id="ARBA00022741"/>
    </source>
</evidence>
<dbReference type="SUPFAM" id="SSF56059">
    <property type="entry name" value="Glutathione synthetase ATP-binding domain-like"/>
    <property type="match status" value="1"/>
</dbReference>
<dbReference type="InterPro" id="IPR005482">
    <property type="entry name" value="Biotin_COase_C"/>
</dbReference>
<dbReference type="InterPro" id="IPR005479">
    <property type="entry name" value="CPAse_ATP-bd"/>
</dbReference>
<dbReference type="CDD" id="cd07937">
    <property type="entry name" value="DRE_TIM_PC_TC_5S"/>
    <property type="match status" value="1"/>
</dbReference>
<organism evidence="17 18">
    <name type="scientific">Ectobacillus ponti</name>
    <dbReference type="NCBI Taxonomy" id="2961894"/>
    <lineage>
        <taxon>Bacteria</taxon>
        <taxon>Bacillati</taxon>
        <taxon>Bacillota</taxon>
        <taxon>Bacilli</taxon>
        <taxon>Bacillales</taxon>
        <taxon>Bacillaceae</taxon>
        <taxon>Ectobacillus</taxon>
    </lineage>
</organism>
<dbReference type="NCBIfam" id="NF006761">
    <property type="entry name" value="PRK09282.1"/>
    <property type="match status" value="1"/>
</dbReference>
<dbReference type="PROSITE" id="PS50968">
    <property type="entry name" value="BIOTINYL_LIPOYL"/>
    <property type="match status" value="1"/>
</dbReference>
<dbReference type="GO" id="GO:0005737">
    <property type="term" value="C:cytoplasm"/>
    <property type="evidence" value="ECO:0007669"/>
    <property type="project" value="TreeGrafter"/>
</dbReference>
<dbReference type="InterPro" id="IPR000089">
    <property type="entry name" value="Biotin_lipoyl"/>
</dbReference>
<dbReference type="SUPFAM" id="SSF51246">
    <property type="entry name" value="Rudiment single hybrid motif"/>
    <property type="match status" value="1"/>
</dbReference>
<feature type="modified residue" description="N6-carboxylysine" evidence="12">
    <location>
        <position position="713"/>
    </location>
</feature>
<dbReference type="FunFam" id="2.40.50.100:FF:000003">
    <property type="entry name" value="Acetyl-CoA carboxylase biotin carboxyl carrier protein"/>
    <property type="match status" value="1"/>
</dbReference>
<dbReference type="InterPro" id="IPR000891">
    <property type="entry name" value="PYR_CT"/>
</dbReference>
<dbReference type="EMBL" id="JANCLT010000010">
    <property type="protein sequence ID" value="MCP8970283.1"/>
    <property type="molecule type" value="Genomic_DNA"/>
</dbReference>
<feature type="binding site" evidence="10">
    <location>
        <position position="241"/>
    </location>
    <ligand>
        <name>ATP</name>
        <dbReference type="ChEBI" id="CHEBI:30616"/>
    </ligand>
</feature>
<comment type="cofactor">
    <cofactor evidence="1 8">
        <name>biotin</name>
        <dbReference type="ChEBI" id="CHEBI:57586"/>
    </cofactor>
</comment>
<evidence type="ECO:0000256" key="10">
    <source>
        <dbReference type="PIRSR" id="PIRSR001594-2"/>
    </source>
</evidence>
<evidence type="ECO:0000256" key="12">
    <source>
        <dbReference type="PIRSR" id="PIRSR001594-4"/>
    </source>
</evidence>
<evidence type="ECO:0000256" key="3">
    <source>
        <dbReference type="ARBA" id="ARBA00022598"/>
    </source>
</evidence>
<keyword evidence="17" id="KW-0670">Pyruvate</keyword>
<dbReference type="SUPFAM" id="SSF89000">
    <property type="entry name" value="post-HMGL domain-like"/>
    <property type="match status" value="1"/>
</dbReference>
<feature type="binding site" evidence="10">
    <location>
        <position position="877"/>
    </location>
    <ligand>
        <name>substrate</name>
    </ligand>
</feature>
<dbReference type="InterPro" id="IPR005930">
    <property type="entry name" value="Pyruv_COase"/>
</dbReference>
<dbReference type="CDD" id="cd06850">
    <property type="entry name" value="biotinyl_domain"/>
    <property type="match status" value="1"/>
</dbReference>
<feature type="binding site" evidence="10">
    <location>
        <position position="122"/>
    </location>
    <ligand>
        <name>ATP</name>
        <dbReference type="ChEBI" id="CHEBI:30616"/>
    </ligand>
</feature>
<evidence type="ECO:0000259" key="14">
    <source>
        <dbReference type="PROSITE" id="PS50975"/>
    </source>
</evidence>
<dbReference type="Proteomes" id="UP001156102">
    <property type="component" value="Unassembled WGS sequence"/>
</dbReference>
<feature type="binding site" evidence="11">
    <location>
        <position position="544"/>
    </location>
    <ligand>
        <name>Mn(2+)</name>
        <dbReference type="ChEBI" id="CHEBI:29035"/>
    </ligand>
</feature>
<evidence type="ECO:0000259" key="16">
    <source>
        <dbReference type="PROSITE" id="PS50991"/>
    </source>
</evidence>
<sequence length="1148" mass="128381">MKKLQHIKKVLVANRGEIAIRVFRACTELGLRTVAIYSKEDAGSYHRYKADEAYLVGEGKKPIDAYLDIEGIIAIAKRNAVDAIHPGYGFLSENIDFARRCEEEGIIFIGPKSRHLDMFGDKVKARFQAQAAGIPVIPGSDGPVRSLEEVEAFGERHGYPIIIKAALGGGGRGMRIVRNEAAVKEAYERAKSEAKAAFGSDEVYVERFVENPKHIEVQIIGDQQGNIVHLYERDCSVQRRHQKVVEVAPSVSLPDQLRLAICEAAVKLMKNVDYVNAGTVEFLVKGNEFYFIEVNPRVQVEHTITEMITGIDIVQTQVLVADGYALHSDRVGIPYQEEIRTNGFAIQSRVTTEDPLNNFMPDTGKIMAYRSGGGFGVRLDMGNSFQGAVITPYYDSLLVKVTTWALTFEQAAAKMDRNLKEFRIRGIKTNIPFLENVVKHPDFLSGEYDTSFLDSTPELFMFPKRKDRGTKLLNYIGSITVNGFPGVGKKEKPIFREPRMPKVKYTEPAPAGTKSILDERGADGLVKWVSEQKQVLLTDTSFRDAHQSLLATRVRTQDLRHIAEPTARLLPNLFSMEMWGGATFDVAYRFLKEDPWERLLQMRQDVPNVLFQMLLRASNAVGYKNYPDNVIKKFVEQSAHAGIDVFRIFDSLNWVEGMRVAIDAVRKSGKLAEAAICYTGDIHDPLRRKYDLNYYKEIAKELEASGAHILGIKDMAGLLKPAAAYDLISALKETVSIPIHLHTHDTSGNGILTYARAVEAGVDIVDVAMSSVAGLTSQPSASTLFYALEGQERQPAVNAKALDQLSHYWEDVRKYYSHFESGMNAPHTEVYMHEMPGGQYSNLQQQAKAVGLGDHFDEVTVMYRRVNDMFGDIVKVTPSSKVVGDMALFMVQNHLSEEDIYERGETLDFPDSVVEMFEGYLGQPHGGFPRELQRIILKGKEPIKVRPGELLPPVDFNALQETLFHQLKRQVTAFDLLSYALYPKVYMDYQEVAEAYGDVSVLDTPTFFYGMRLGEEVEVEIERGKTLIVKLVSIGEAQPDGMRTLYFELNGQPREILVKDESVKSTVAQRVKGDRSNPNHINATMPGTVIKALIKPGDAVKKGDTIIITEAMKMETTVQAPFNGIVKEVYVKDGDAIQTGDLLIELEK</sequence>
<feature type="binding site" description="via carbamate group" evidence="11">
    <location>
        <position position="713"/>
    </location>
    <ligand>
        <name>Mn(2+)</name>
        <dbReference type="ChEBI" id="CHEBI:29035"/>
    </ligand>
</feature>
<dbReference type="Pfam" id="PF02436">
    <property type="entry name" value="PYC_OADA"/>
    <property type="match status" value="1"/>
</dbReference>
<dbReference type="PIRSF" id="PIRSF001594">
    <property type="entry name" value="Pyruv_carbox"/>
    <property type="match status" value="1"/>
</dbReference>
<dbReference type="AlphaFoldDB" id="A0AA41XCC1"/>
<dbReference type="FunFam" id="3.10.600.10:FF:000004">
    <property type="entry name" value="Pyruvate carboxylase"/>
    <property type="match status" value="1"/>
</dbReference>
<dbReference type="PANTHER" id="PTHR43778:SF2">
    <property type="entry name" value="PYRUVATE CARBOXYLASE, MITOCHONDRIAL"/>
    <property type="match status" value="1"/>
</dbReference>
<feature type="modified residue" description="N6-biotinyllysine" evidence="12">
    <location>
        <position position="1113"/>
    </location>
</feature>
<dbReference type="EC" id="6.4.1.1" evidence="2 8"/>
<dbReference type="FunFam" id="3.30.470.20:FF:000012">
    <property type="entry name" value="Pyruvate carboxylase"/>
    <property type="match status" value="1"/>
</dbReference>
<feature type="domain" description="Pyruvate carboxyltransferase" evidence="16">
    <location>
        <begin position="535"/>
        <end position="803"/>
    </location>
</feature>
<dbReference type="SMART" id="SM00878">
    <property type="entry name" value="Biotin_carb_C"/>
    <property type="match status" value="1"/>
</dbReference>
<dbReference type="Pfam" id="PF00682">
    <property type="entry name" value="HMGL-like"/>
    <property type="match status" value="1"/>
</dbReference>
<name>A0AA41XCC1_9BACI</name>
<dbReference type="PROSITE" id="PS50975">
    <property type="entry name" value="ATP_GRASP"/>
    <property type="match status" value="1"/>
</dbReference>
<feature type="binding site" evidence="11">
    <location>
        <position position="742"/>
    </location>
    <ligand>
        <name>Mn(2+)</name>
        <dbReference type="ChEBI" id="CHEBI:29035"/>
    </ligand>
</feature>
<evidence type="ECO:0000259" key="13">
    <source>
        <dbReference type="PROSITE" id="PS50968"/>
    </source>
</evidence>
<dbReference type="InterPro" id="IPR016185">
    <property type="entry name" value="PreATP-grasp_dom_sf"/>
</dbReference>
<dbReference type="RefSeq" id="WP_254760199.1">
    <property type="nucleotide sequence ID" value="NZ_JANCLT010000010.1"/>
</dbReference>
<dbReference type="Gene3D" id="2.40.50.100">
    <property type="match status" value="1"/>
</dbReference>
<comment type="catalytic activity">
    <reaction evidence="8">
        <text>hydrogencarbonate + pyruvate + ATP = oxaloacetate + ADP + phosphate + H(+)</text>
        <dbReference type="Rhea" id="RHEA:20844"/>
        <dbReference type="ChEBI" id="CHEBI:15361"/>
        <dbReference type="ChEBI" id="CHEBI:15378"/>
        <dbReference type="ChEBI" id="CHEBI:16452"/>
        <dbReference type="ChEBI" id="CHEBI:17544"/>
        <dbReference type="ChEBI" id="CHEBI:30616"/>
        <dbReference type="ChEBI" id="CHEBI:43474"/>
        <dbReference type="ChEBI" id="CHEBI:456216"/>
        <dbReference type="EC" id="6.4.1.1"/>
    </reaction>
</comment>
<dbReference type="FunFam" id="3.20.20.70:FF:000033">
    <property type="entry name" value="Pyruvate carboxylase"/>
    <property type="match status" value="1"/>
</dbReference>
<dbReference type="SUPFAM" id="SSF52440">
    <property type="entry name" value="PreATP-grasp domain"/>
    <property type="match status" value="1"/>
</dbReference>
<evidence type="ECO:0000259" key="15">
    <source>
        <dbReference type="PROSITE" id="PS50979"/>
    </source>
</evidence>